<comment type="subunit">
    <text evidence="4">Homooligomer.</text>
</comment>
<proteinExistence type="inferred from homology"/>
<evidence type="ECO:0000256" key="3">
    <source>
        <dbReference type="ARBA" id="ARBA00010425"/>
    </source>
</evidence>
<evidence type="ECO:0000256" key="9">
    <source>
        <dbReference type="SAM" id="Phobius"/>
    </source>
</evidence>
<feature type="transmembrane region" description="Helical" evidence="9">
    <location>
        <begin position="283"/>
        <end position="302"/>
    </location>
</feature>
<feature type="compositionally biased region" description="Basic and acidic residues" evidence="8">
    <location>
        <begin position="39"/>
        <end position="60"/>
    </location>
</feature>
<evidence type="ECO:0000256" key="4">
    <source>
        <dbReference type="ARBA" id="ARBA00011182"/>
    </source>
</evidence>
<evidence type="ECO:0000256" key="5">
    <source>
        <dbReference type="ARBA" id="ARBA00022692"/>
    </source>
</evidence>
<accession>A0ABQ8GU04</accession>
<protein>
    <submittedName>
        <fullName evidence="11">Triose-phosphate transporter family-domain-containing protein</fullName>
    </submittedName>
</protein>
<keyword evidence="7 9" id="KW-0472">Membrane</keyword>
<feature type="transmembrane region" description="Helical" evidence="9">
    <location>
        <begin position="125"/>
        <end position="143"/>
    </location>
</feature>
<evidence type="ECO:0000313" key="12">
    <source>
        <dbReference type="Proteomes" id="UP000774617"/>
    </source>
</evidence>
<name>A0ABQ8GU04_9PEZI</name>
<dbReference type="EMBL" id="JAGTJR010000001">
    <property type="protein sequence ID" value="KAH7064743.1"/>
    <property type="molecule type" value="Genomic_DNA"/>
</dbReference>
<feature type="transmembrane region" description="Helical" evidence="9">
    <location>
        <begin position="382"/>
        <end position="400"/>
    </location>
</feature>
<comment type="function">
    <text evidence="1">Involved in the import of GDP-mannose from the cytoplasm into the Golgi lumen.</text>
</comment>
<feature type="compositionally biased region" description="Acidic residues" evidence="8">
    <location>
        <begin position="67"/>
        <end position="79"/>
    </location>
</feature>
<feature type="transmembrane region" description="Helical" evidence="9">
    <location>
        <begin position="252"/>
        <end position="276"/>
    </location>
</feature>
<feature type="compositionally biased region" description="Basic residues" evidence="8">
    <location>
        <begin position="85"/>
        <end position="96"/>
    </location>
</feature>
<organism evidence="11 12">
    <name type="scientific">Macrophomina phaseolina</name>
    <dbReference type="NCBI Taxonomy" id="35725"/>
    <lineage>
        <taxon>Eukaryota</taxon>
        <taxon>Fungi</taxon>
        <taxon>Dikarya</taxon>
        <taxon>Ascomycota</taxon>
        <taxon>Pezizomycotina</taxon>
        <taxon>Dothideomycetes</taxon>
        <taxon>Dothideomycetes incertae sedis</taxon>
        <taxon>Botryosphaeriales</taxon>
        <taxon>Botryosphaeriaceae</taxon>
        <taxon>Macrophomina</taxon>
    </lineage>
</organism>
<evidence type="ECO:0000256" key="6">
    <source>
        <dbReference type="ARBA" id="ARBA00022989"/>
    </source>
</evidence>
<evidence type="ECO:0000313" key="11">
    <source>
        <dbReference type="EMBL" id="KAH7064743.1"/>
    </source>
</evidence>
<evidence type="ECO:0000256" key="2">
    <source>
        <dbReference type="ARBA" id="ARBA00004477"/>
    </source>
</evidence>
<feature type="domain" description="Sugar phosphate transporter" evidence="10">
    <location>
        <begin position="131"/>
        <end position="456"/>
    </location>
</feature>
<feature type="region of interest" description="Disordered" evidence="8">
    <location>
        <begin position="1"/>
        <end position="99"/>
    </location>
</feature>
<comment type="similarity">
    <text evidence="3">Belongs to the TPT transporter family. SLC35D subfamily.</text>
</comment>
<evidence type="ECO:0000256" key="7">
    <source>
        <dbReference type="ARBA" id="ARBA00023136"/>
    </source>
</evidence>
<gene>
    <name evidence="11" type="ORF">B0J12DRAFT_561513</name>
</gene>
<dbReference type="PANTHER" id="PTHR11132">
    <property type="entry name" value="SOLUTE CARRIER FAMILY 35"/>
    <property type="match status" value="1"/>
</dbReference>
<feature type="transmembrane region" description="Helical" evidence="9">
    <location>
        <begin position="226"/>
        <end position="246"/>
    </location>
</feature>
<dbReference type="InterPro" id="IPR004853">
    <property type="entry name" value="Sugar_P_trans_dom"/>
</dbReference>
<keyword evidence="5 9" id="KW-0812">Transmembrane</keyword>
<reference evidence="11 12" key="1">
    <citation type="journal article" date="2021" name="Nat. Commun.">
        <title>Genetic determinants of endophytism in the Arabidopsis root mycobiome.</title>
        <authorList>
            <person name="Mesny F."/>
            <person name="Miyauchi S."/>
            <person name="Thiergart T."/>
            <person name="Pickel B."/>
            <person name="Atanasova L."/>
            <person name="Karlsson M."/>
            <person name="Huettel B."/>
            <person name="Barry K.W."/>
            <person name="Haridas S."/>
            <person name="Chen C."/>
            <person name="Bauer D."/>
            <person name="Andreopoulos W."/>
            <person name="Pangilinan J."/>
            <person name="LaButti K."/>
            <person name="Riley R."/>
            <person name="Lipzen A."/>
            <person name="Clum A."/>
            <person name="Drula E."/>
            <person name="Henrissat B."/>
            <person name="Kohler A."/>
            <person name="Grigoriev I.V."/>
            <person name="Martin F.M."/>
            <person name="Hacquard S."/>
        </authorList>
    </citation>
    <scope>NUCLEOTIDE SEQUENCE [LARGE SCALE GENOMIC DNA]</scope>
    <source>
        <strain evidence="11 12">MPI-SDFR-AT-0080</strain>
    </source>
</reference>
<evidence type="ECO:0000259" key="10">
    <source>
        <dbReference type="Pfam" id="PF03151"/>
    </source>
</evidence>
<feature type="transmembrane region" description="Helical" evidence="9">
    <location>
        <begin position="345"/>
        <end position="362"/>
    </location>
</feature>
<keyword evidence="6 9" id="KW-1133">Transmembrane helix</keyword>
<feature type="transmembrane region" description="Helical" evidence="9">
    <location>
        <begin position="163"/>
        <end position="188"/>
    </location>
</feature>
<feature type="transmembrane region" description="Helical" evidence="9">
    <location>
        <begin position="440"/>
        <end position="459"/>
    </location>
</feature>
<sequence length="536" mass="59812">MEGSSTNHSRRRSTSLIGPQGLGIGRSNSLRAQRGHRRAMSEHIPEAAEDKRELDPDRDSSSPSGYEDTDDDDVTDEEAALTGKDRRKRRKHKRRNTQLDGRVAPDVTISEEEEKVATAALLKSSLINVCLIGLWYTALSIRLRTYNKWMFAKSDDKNQNLNFPFPLFTTCLHMIVQFTLASSVLYFLPQFRPRHDSISAHDGPAGRLSPQRQDIVDPNKPLMTKWFYLTRIGPCGAATGLDIGLGNMSLKFISLTFFTMCKSSVLGFVLIFAFLFRLEKPSWKLGAIILTMTVGVVMMVAGETAFNALGFILIMSSALSSGFRWSLTQILLLRNPATSNPFSSIFFLAPVMFLSLLVIAVPVEGVLELHDGFNKLRDVKGTLMSCLILLFPGTLAFLMTASEFALLKRTSVVTLSVCGIFKEIVTITAASVVFDDRLTTINLSGLVVTIGSIGAYNWMKFKRMREEARMEAHLQKEDYQPVLTAEPQEDERAGRPSTSNLIRNSLSIQPVTDRDRLLINDIPPRQSPVKRPEDLD</sequence>
<comment type="subcellular location">
    <subcellularLocation>
        <location evidence="2">Endoplasmic reticulum membrane</location>
        <topology evidence="2">Multi-pass membrane protein</topology>
    </subcellularLocation>
</comment>
<evidence type="ECO:0000256" key="8">
    <source>
        <dbReference type="SAM" id="MobiDB-lite"/>
    </source>
</evidence>
<feature type="region of interest" description="Disordered" evidence="8">
    <location>
        <begin position="479"/>
        <end position="505"/>
    </location>
</feature>
<dbReference type="Proteomes" id="UP000774617">
    <property type="component" value="Unassembled WGS sequence"/>
</dbReference>
<comment type="caution">
    <text evidence="11">The sequence shown here is derived from an EMBL/GenBank/DDBJ whole genome shotgun (WGS) entry which is preliminary data.</text>
</comment>
<dbReference type="InterPro" id="IPR050186">
    <property type="entry name" value="TPT_transporter"/>
</dbReference>
<dbReference type="Pfam" id="PF03151">
    <property type="entry name" value="TPT"/>
    <property type="match status" value="1"/>
</dbReference>
<keyword evidence="12" id="KW-1185">Reference proteome</keyword>
<feature type="transmembrane region" description="Helical" evidence="9">
    <location>
        <begin position="308"/>
        <end position="333"/>
    </location>
</feature>
<feature type="compositionally biased region" description="Polar residues" evidence="8">
    <location>
        <begin position="496"/>
        <end position="505"/>
    </location>
</feature>
<evidence type="ECO:0000256" key="1">
    <source>
        <dbReference type="ARBA" id="ARBA00003420"/>
    </source>
</evidence>
<feature type="transmembrane region" description="Helical" evidence="9">
    <location>
        <begin position="412"/>
        <end position="434"/>
    </location>
</feature>